<reference evidence="5" key="1">
    <citation type="submission" date="2023-05" db="EMBL/GenBank/DDBJ databases">
        <title>Colonisation of extended spectrum b-lactamase- and carbapenemase-producing bacteria on hospital surfaces from low- and middle-income countries.</title>
        <authorList>
            <person name="Nieto-Rosado M."/>
            <person name="Sands K."/>
            <person name="Iregbu K."/>
            <person name="Zahra R."/>
            <person name="Mazarati J.B."/>
            <person name="Mehtar S."/>
            <person name="Barnards-Group B."/>
            <person name="Walsh T.R."/>
        </authorList>
    </citation>
    <scope>NUCLEOTIDE SEQUENCE</scope>
    <source>
        <strain evidence="5">PP-E493</strain>
    </source>
</reference>
<evidence type="ECO:0000256" key="3">
    <source>
        <dbReference type="ARBA" id="ARBA00022801"/>
    </source>
</evidence>
<dbReference type="Pfam" id="PF01934">
    <property type="entry name" value="HepT-like"/>
    <property type="match status" value="1"/>
</dbReference>
<dbReference type="InterPro" id="IPR008201">
    <property type="entry name" value="HepT-like"/>
</dbReference>
<dbReference type="AlphaFoldDB" id="A0AAE4PYT8"/>
<dbReference type="GO" id="GO:0016787">
    <property type="term" value="F:hydrolase activity"/>
    <property type="evidence" value="ECO:0007669"/>
    <property type="project" value="UniProtKB-KW"/>
</dbReference>
<evidence type="ECO:0000313" key="5">
    <source>
        <dbReference type="EMBL" id="MDV5390960.1"/>
    </source>
</evidence>
<dbReference type="InterPro" id="IPR052379">
    <property type="entry name" value="Type_VII_TA_RNase"/>
</dbReference>
<keyword evidence="1" id="KW-1277">Toxin-antitoxin system</keyword>
<sequence>MNDIIINKITTIKRCIKRIQQVYGDGSKFKQDFTLQDSVILNLQRCCEASIDIANHINRQQQLGIPQSSRDSFTLLAQNNVITQPLADNLKKMVGLRNIAVHDYQELNLDIVVHVVHHHLEDFEQFIEVIKVDQRC</sequence>
<accession>A0AAE4PYT8</accession>
<proteinExistence type="inferred from homology"/>
<dbReference type="InterPro" id="IPR037038">
    <property type="entry name" value="HepT-like_sf"/>
</dbReference>
<protein>
    <submittedName>
        <fullName evidence="5">DUF86 domain-containing protein</fullName>
    </submittedName>
</protein>
<dbReference type="PANTHER" id="PTHR33397:SF3">
    <property type="entry name" value="MRNA NUCLEASE HEPT"/>
    <property type="match status" value="1"/>
</dbReference>
<evidence type="ECO:0000256" key="4">
    <source>
        <dbReference type="ARBA" id="ARBA00024207"/>
    </source>
</evidence>
<dbReference type="Proteomes" id="UP001187859">
    <property type="component" value="Unassembled WGS sequence"/>
</dbReference>
<evidence type="ECO:0000256" key="1">
    <source>
        <dbReference type="ARBA" id="ARBA00022649"/>
    </source>
</evidence>
<dbReference type="RefSeq" id="WP_037429284.1">
    <property type="nucleotide sequence ID" value="NZ_BMOP01000017.1"/>
</dbReference>
<dbReference type="Gene3D" id="1.20.120.580">
    <property type="entry name" value="bsu32300-like"/>
    <property type="match status" value="1"/>
</dbReference>
<dbReference type="PANTHER" id="PTHR33397">
    <property type="entry name" value="UPF0331 PROTEIN YUTE"/>
    <property type="match status" value="1"/>
</dbReference>
<dbReference type="SUPFAM" id="SSF81593">
    <property type="entry name" value="Nucleotidyltransferase substrate binding subunit/domain"/>
    <property type="match status" value="1"/>
</dbReference>
<evidence type="ECO:0000256" key="2">
    <source>
        <dbReference type="ARBA" id="ARBA00022722"/>
    </source>
</evidence>
<keyword evidence="3" id="KW-0378">Hydrolase</keyword>
<keyword evidence="2" id="KW-0540">Nuclease</keyword>
<dbReference type="GO" id="GO:0110001">
    <property type="term" value="C:toxin-antitoxin complex"/>
    <property type="evidence" value="ECO:0007669"/>
    <property type="project" value="InterPro"/>
</dbReference>
<name>A0AAE4PYT8_9GAMM</name>
<comment type="caution">
    <text evidence="5">The sequence shown here is derived from an EMBL/GenBank/DDBJ whole genome shotgun (WGS) entry which is preliminary data.</text>
</comment>
<comment type="similarity">
    <text evidence="4">Belongs to the HepT RNase toxin family.</text>
</comment>
<organism evidence="5 6">
    <name type="scientific">Shewanella xiamenensis</name>
    <dbReference type="NCBI Taxonomy" id="332186"/>
    <lineage>
        <taxon>Bacteria</taxon>
        <taxon>Pseudomonadati</taxon>
        <taxon>Pseudomonadota</taxon>
        <taxon>Gammaproteobacteria</taxon>
        <taxon>Alteromonadales</taxon>
        <taxon>Shewanellaceae</taxon>
        <taxon>Shewanella</taxon>
    </lineage>
</organism>
<gene>
    <name evidence="5" type="ORF">QM089_12045</name>
</gene>
<dbReference type="EMBL" id="JASGOQ010000001">
    <property type="protein sequence ID" value="MDV5390960.1"/>
    <property type="molecule type" value="Genomic_DNA"/>
</dbReference>
<dbReference type="GO" id="GO:0004540">
    <property type="term" value="F:RNA nuclease activity"/>
    <property type="evidence" value="ECO:0007669"/>
    <property type="project" value="InterPro"/>
</dbReference>
<evidence type="ECO:0000313" key="6">
    <source>
        <dbReference type="Proteomes" id="UP001187859"/>
    </source>
</evidence>
<dbReference type="NCBIfam" id="NF047751">
    <property type="entry name" value="HepT_toxin"/>
    <property type="match status" value="1"/>
</dbReference>